<evidence type="ECO:0000259" key="4">
    <source>
        <dbReference type="Pfam" id="PF00561"/>
    </source>
</evidence>
<comment type="caution">
    <text evidence="5">The sequence shown here is derived from an EMBL/GenBank/DDBJ whole genome shotgun (WGS) entry which is preliminary data.</text>
</comment>
<proteinExistence type="inferred from homology"/>
<dbReference type="PANTHER" id="PTHR46118:SF4">
    <property type="entry name" value="PROTEIN ABHD11"/>
    <property type="match status" value="1"/>
</dbReference>
<dbReference type="Gene3D" id="3.40.50.1820">
    <property type="entry name" value="alpha/beta hydrolase"/>
    <property type="match status" value="1"/>
</dbReference>
<dbReference type="OrthoDB" id="8119704at2759"/>
<evidence type="ECO:0000256" key="2">
    <source>
        <dbReference type="ARBA" id="ARBA00022679"/>
    </source>
</evidence>
<accession>A0A9P8PQG3</accession>
<keyword evidence="6" id="KW-1185">Reference proteome</keyword>
<dbReference type="InterPro" id="IPR029058">
    <property type="entry name" value="AB_hydrolase_fold"/>
</dbReference>
<dbReference type="PANTHER" id="PTHR46118">
    <property type="entry name" value="PROTEIN ABHD11"/>
    <property type="match status" value="1"/>
</dbReference>
<dbReference type="AlphaFoldDB" id="A0A9P8PQG3"/>
<comment type="similarity">
    <text evidence="1">Belongs to the AB hydrolase superfamily.</text>
</comment>
<dbReference type="InterPro" id="IPR000073">
    <property type="entry name" value="AB_hydrolase_1"/>
</dbReference>
<gene>
    <name evidence="5" type="ORF">WICMUC_002013</name>
</gene>
<organism evidence="5 6">
    <name type="scientific">Wickerhamomyces mucosus</name>
    <dbReference type="NCBI Taxonomy" id="1378264"/>
    <lineage>
        <taxon>Eukaryota</taxon>
        <taxon>Fungi</taxon>
        <taxon>Dikarya</taxon>
        <taxon>Ascomycota</taxon>
        <taxon>Saccharomycotina</taxon>
        <taxon>Saccharomycetes</taxon>
        <taxon>Phaffomycetales</taxon>
        <taxon>Wickerhamomycetaceae</taxon>
        <taxon>Wickerhamomyces</taxon>
    </lineage>
</organism>
<dbReference type="EMBL" id="JAEUBF010000637">
    <property type="protein sequence ID" value="KAH3676382.1"/>
    <property type="molecule type" value="Genomic_DNA"/>
</dbReference>
<keyword evidence="2" id="KW-0808">Transferase</keyword>
<reference evidence="5" key="2">
    <citation type="submission" date="2021-01" db="EMBL/GenBank/DDBJ databases">
        <authorList>
            <person name="Schikora-Tamarit M.A."/>
        </authorList>
    </citation>
    <scope>NUCLEOTIDE SEQUENCE</scope>
    <source>
        <strain evidence="5">CBS6341</strain>
    </source>
</reference>
<sequence length="310" mass="36672">MRQVHELLKHSHFKPSINKNKHHILDHKTKYSPTIFLHGFLGSKKNFTKIGKSLTNNLLTENFTLDLRNHGDSFHSTKFNYNEMTNDLIEFINHYKLSKFNLVGYSMGAKIALNYSILYPNKIDKLICIDNCPIEKQIPIELFDKILNIMNLEFNQLNYEIDINKNNWKNFLFKFINNLLQNNNLSLYLLDNFKFNNELNQIDLKIPKYILTNDILKKLSEFPIHPLNWKVQNQLVDDFDNNNLPRSIDTLFIKALKSSFIDNKSLIETKELIKNFKLIEYDDTHHGILINHYNKIAKDIENFIISEKNI</sequence>
<dbReference type="GO" id="GO:0052689">
    <property type="term" value="F:carboxylic ester hydrolase activity"/>
    <property type="evidence" value="ECO:0007669"/>
    <property type="project" value="TreeGrafter"/>
</dbReference>
<evidence type="ECO:0000256" key="1">
    <source>
        <dbReference type="ARBA" id="ARBA00008645"/>
    </source>
</evidence>
<dbReference type="Pfam" id="PF00561">
    <property type="entry name" value="Abhydrolase_1"/>
    <property type="match status" value="1"/>
</dbReference>
<reference evidence="5" key="1">
    <citation type="journal article" date="2021" name="Open Biol.">
        <title>Shared evolutionary footprints suggest mitochondrial oxidative damage underlies multiple complex I losses in fungi.</title>
        <authorList>
            <person name="Schikora-Tamarit M.A."/>
            <person name="Marcet-Houben M."/>
            <person name="Nosek J."/>
            <person name="Gabaldon T."/>
        </authorList>
    </citation>
    <scope>NUCLEOTIDE SEQUENCE</scope>
    <source>
        <strain evidence="5">CBS6341</strain>
    </source>
</reference>
<evidence type="ECO:0000313" key="5">
    <source>
        <dbReference type="EMBL" id="KAH3676382.1"/>
    </source>
</evidence>
<protein>
    <recommendedName>
        <fullName evidence="4">AB hydrolase-1 domain-containing protein</fullName>
    </recommendedName>
</protein>
<feature type="domain" description="AB hydrolase-1" evidence="4">
    <location>
        <begin position="35"/>
        <end position="292"/>
    </location>
</feature>
<dbReference type="SUPFAM" id="SSF53474">
    <property type="entry name" value="alpha/beta-Hydrolases"/>
    <property type="match status" value="1"/>
</dbReference>
<evidence type="ECO:0000256" key="3">
    <source>
        <dbReference type="ARBA" id="ARBA00022801"/>
    </source>
</evidence>
<dbReference type="Proteomes" id="UP000769528">
    <property type="component" value="Unassembled WGS sequence"/>
</dbReference>
<dbReference type="GO" id="GO:0016740">
    <property type="term" value="F:transferase activity"/>
    <property type="evidence" value="ECO:0007669"/>
    <property type="project" value="UniProtKB-KW"/>
</dbReference>
<evidence type="ECO:0000313" key="6">
    <source>
        <dbReference type="Proteomes" id="UP000769528"/>
    </source>
</evidence>
<keyword evidence="3" id="KW-0378">Hydrolase</keyword>
<name>A0A9P8PQG3_9ASCO</name>